<keyword evidence="1" id="KW-0732">Signal</keyword>
<dbReference type="OrthoDB" id="1118734at2"/>
<evidence type="ECO:0000313" key="2">
    <source>
        <dbReference type="EMBL" id="PRY41871.1"/>
    </source>
</evidence>
<proteinExistence type="predicted"/>
<feature type="chain" id="PRO_5015666471" evidence="1">
    <location>
        <begin position="23"/>
        <end position="261"/>
    </location>
</feature>
<comment type="caution">
    <text evidence="2">The sequence shown here is derived from an EMBL/GenBank/DDBJ whole genome shotgun (WGS) entry which is preliminary data.</text>
</comment>
<dbReference type="Proteomes" id="UP000238375">
    <property type="component" value="Unassembled WGS sequence"/>
</dbReference>
<dbReference type="InterPro" id="IPR019619">
    <property type="entry name" value="DUF2490"/>
</dbReference>
<feature type="signal peptide" evidence="1">
    <location>
        <begin position="1"/>
        <end position="22"/>
    </location>
</feature>
<name>A0A2T0T884_9BACT</name>
<gene>
    <name evidence="2" type="ORF">CLV58_10571</name>
</gene>
<organism evidence="2 3">
    <name type="scientific">Spirosoma oryzae</name>
    <dbReference type="NCBI Taxonomy" id="1469603"/>
    <lineage>
        <taxon>Bacteria</taxon>
        <taxon>Pseudomonadati</taxon>
        <taxon>Bacteroidota</taxon>
        <taxon>Cytophagia</taxon>
        <taxon>Cytophagales</taxon>
        <taxon>Cytophagaceae</taxon>
        <taxon>Spirosoma</taxon>
    </lineage>
</organism>
<dbReference type="Pfam" id="PF10677">
    <property type="entry name" value="DUF2490"/>
    <property type="match status" value="1"/>
</dbReference>
<dbReference type="EMBL" id="PVTE01000005">
    <property type="protein sequence ID" value="PRY41871.1"/>
    <property type="molecule type" value="Genomic_DNA"/>
</dbReference>
<keyword evidence="3" id="KW-1185">Reference proteome</keyword>
<accession>A0A2T0T884</accession>
<protein>
    <submittedName>
        <fullName evidence="2">Uncharacterized protein DUF2490</fullName>
    </submittedName>
</protein>
<dbReference type="RefSeq" id="WP_106137080.1">
    <property type="nucleotide sequence ID" value="NZ_PVTE01000005.1"/>
</dbReference>
<dbReference type="AlphaFoldDB" id="A0A2T0T884"/>
<sequence length="261" mass="30234">MFDTRRLWLLLISLVSSSVAFAQTVSQPTNTWGTWFIGTVLMPASPSTRWGGYVEVQARSNGVFNQYFYNELKGGISYDLDRNVQVMAAAGRYQTNDYQDLSTGPLNVEKRVWEQLVLNQYLDRIRFEHRYRLEQRWFDFRGNTTEFRNRFRYRLNLFIPLNSPKIGTGTVFASVYDEIFLNPKGPVFERNRLYGGLGYQFSPRWVAQVGWVNQTNYSAASFTQNQFTPIVSAGKNNLVLSVIFRIIRKSNDAEQLPSQPD</sequence>
<reference evidence="2 3" key="1">
    <citation type="submission" date="2018-03" db="EMBL/GenBank/DDBJ databases">
        <title>Genomic Encyclopedia of Archaeal and Bacterial Type Strains, Phase II (KMG-II): from individual species to whole genera.</title>
        <authorList>
            <person name="Goeker M."/>
        </authorList>
    </citation>
    <scope>NUCLEOTIDE SEQUENCE [LARGE SCALE GENOMIC DNA]</scope>
    <source>
        <strain evidence="2 3">DSM 28354</strain>
    </source>
</reference>
<evidence type="ECO:0000256" key="1">
    <source>
        <dbReference type="SAM" id="SignalP"/>
    </source>
</evidence>
<evidence type="ECO:0000313" key="3">
    <source>
        <dbReference type="Proteomes" id="UP000238375"/>
    </source>
</evidence>